<sequence>MERFGPKQYLFLKIKDPSSSLSRHTVCTSVCSTVFFRLLLVARFGNTIPSVIPQERVNDARFELSKTFNESETRITTTLKHQILYVPLSLERSECHCKEF</sequence>
<name>A0A8X6NU50_NEPPI</name>
<comment type="caution">
    <text evidence="1">The sequence shown here is derived from an EMBL/GenBank/DDBJ whole genome shotgun (WGS) entry which is preliminary data.</text>
</comment>
<evidence type="ECO:0000313" key="1">
    <source>
        <dbReference type="EMBL" id="GFT32399.1"/>
    </source>
</evidence>
<proteinExistence type="predicted"/>
<keyword evidence="2" id="KW-1185">Reference proteome</keyword>
<organism evidence="1 2">
    <name type="scientific">Nephila pilipes</name>
    <name type="common">Giant wood spider</name>
    <name type="synonym">Nephila maculata</name>
    <dbReference type="NCBI Taxonomy" id="299642"/>
    <lineage>
        <taxon>Eukaryota</taxon>
        <taxon>Metazoa</taxon>
        <taxon>Ecdysozoa</taxon>
        <taxon>Arthropoda</taxon>
        <taxon>Chelicerata</taxon>
        <taxon>Arachnida</taxon>
        <taxon>Araneae</taxon>
        <taxon>Araneomorphae</taxon>
        <taxon>Entelegynae</taxon>
        <taxon>Araneoidea</taxon>
        <taxon>Nephilidae</taxon>
        <taxon>Nephila</taxon>
    </lineage>
</organism>
<gene>
    <name evidence="1" type="ORF">NPIL_168641</name>
</gene>
<protein>
    <submittedName>
        <fullName evidence="1">Uncharacterized protein</fullName>
    </submittedName>
</protein>
<accession>A0A8X6NU50</accession>
<evidence type="ECO:0000313" key="2">
    <source>
        <dbReference type="Proteomes" id="UP000887013"/>
    </source>
</evidence>
<dbReference type="AlphaFoldDB" id="A0A8X6NU50"/>
<reference evidence="1" key="1">
    <citation type="submission" date="2020-08" db="EMBL/GenBank/DDBJ databases">
        <title>Multicomponent nature underlies the extraordinary mechanical properties of spider dragline silk.</title>
        <authorList>
            <person name="Kono N."/>
            <person name="Nakamura H."/>
            <person name="Mori M."/>
            <person name="Yoshida Y."/>
            <person name="Ohtoshi R."/>
            <person name="Malay A.D."/>
            <person name="Moran D.A.P."/>
            <person name="Tomita M."/>
            <person name="Numata K."/>
            <person name="Arakawa K."/>
        </authorList>
    </citation>
    <scope>NUCLEOTIDE SEQUENCE</scope>
</reference>
<dbReference type="Proteomes" id="UP000887013">
    <property type="component" value="Unassembled WGS sequence"/>
</dbReference>
<dbReference type="EMBL" id="BMAW01013163">
    <property type="protein sequence ID" value="GFT32399.1"/>
    <property type="molecule type" value="Genomic_DNA"/>
</dbReference>